<evidence type="ECO:0000256" key="11">
    <source>
        <dbReference type="ARBA" id="ARBA00023098"/>
    </source>
</evidence>
<feature type="compositionally biased region" description="Low complexity" evidence="15">
    <location>
        <begin position="272"/>
        <end position="288"/>
    </location>
</feature>
<feature type="compositionally biased region" description="Low complexity" evidence="15">
    <location>
        <begin position="443"/>
        <end position="454"/>
    </location>
</feature>
<comment type="subcellular location">
    <subcellularLocation>
        <location evidence="2">Cell membrane</location>
        <topology evidence="2">Multi-pass membrane protein</topology>
    </subcellularLocation>
</comment>
<evidence type="ECO:0000256" key="7">
    <source>
        <dbReference type="ARBA" id="ARBA00022801"/>
    </source>
</evidence>
<dbReference type="PANTHER" id="PTHR45792">
    <property type="entry name" value="DIACYLGLYCEROL LIPASE HOMOLOG-RELATED"/>
    <property type="match status" value="1"/>
</dbReference>
<dbReference type="OrthoDB" id="438440at2759"/>
<feature type="region of interest" description="Disordered" evidence="15">
    <location>
        <begin position="1"/>
        <end position="20"/>
    </location>
</feature>
<keyword evidence="11" id="KW-0443">Lipid metabolism</keyword>
<keyword evidence="9" id="KW-0442">Lipid degradation</keyword>
<evidence type="ECO:0000256" key="14">
    <source>
        <dbReference type="ARBA" id="ARBA00026104"/>
    </source>
</evidence>
<evidence type="ECO:0000256" key="15">
    <source>
        <dbReference type="SAM" id="MobiDB-lite"/>
    </source>
</evidence>
<keyword evidence="12" id="KW-0472">Membrane</keyword>
<dbReference type="PANTHER" id="PTHR45792:SF8">
    <property type="entry name" value="DIACYLGLYCEROL LIPASE-ALPHA"/>
    <property type="match status" value="1"/>
</dbReference>
<protein>
    <recommendedName>
        <fullName evidence="14">sn-1-specific diacylglycerol lipase</fullName>
        <ecNumber evidence="14">3.1.1.116</ecNumber>
    </recommendedName>
</protein>
<sequence>MPPDYTPSEDDPPSHEESLQDVALSVPDIDAADSISQVGANDADDADARLHEDESTRHQTDWSHMLGLSGQTLGAATSATSLGFAAARQTTAFGLGLAKRITQGIVALPAMAFDGAVLGNPPSMDNYRDGNGNSTPTAAEVAHAAVGGVFDLITTFALGGIDIGSAITGAGLGAAAAGVEGTRRALGSEVVRSLSAFSKLVKREWNSASDDLPPGGIPAYSIVGITQALTAWVLIQMVTRDYYETKMIRQLQEVDLEAVQREIDEEKREEAAAAPTTTTATAAAATGTESQHDVRITSEAAMPGENEGDLIGAEIGQPSDAADAAPHDDNTDGLVAVPLTDRQAIHNMKRYSKLVLGVYGGVALAWLGSLPPDLMEAAGQVVSDSRLPQVNTNQGSAADQPLLAGGGTGSRATDEADFLRAAAQLDLEDGELIDDEIDAPAEQDQGAAAPPAAGVENGSHEVRPPPARQGTSYSYLDILSGQADADLFHRVAELEDGVAQEGSYDETASQAGSAAARLRRMRQRVARPSQPRYYVVTDHTNAKIVLVLRGSLSLGDLAIDLTCESARFEWELEKQPLEDEATEESKEKAPRGSYIVHEGIYETAKEIGEPGRPVHRAIRAALARHPGYALDIAGHSLGAGVAAMCALMWADPDTCLTTPQSGLPVGRKVHAYSFAAPCVMGAELSQRCKALITTLEYSYDLVARLSLGAILDIRNACAWLAYENSQPATPRTATSTTASSNGAFVGLPNPIRLTTLMQRALLHQVPTTSAEKKTEIEHDFLALRKTLEANMTHVELFPPGSIFYSLAPDDVAASPRTDDRLYRVTGDRLDEVFGQIIFGRGMLSRHMPHIYRNILTALPSS</sequence>
<evidence type="ECO:0000256" key="2">
    <source>
        <dbReference type="ARBA" id="ARBA00004651"/>
    </source>
</evidence>
<dbReference type="InterPro" id="IPR029058">
    <property type="entry name" value="AB_hydrolase_fold"/>
</dbReference>
<evidence type="ECO:0000256" key="5">
    <source>
        <dbReference type="ARBA" id="ARBA00022692"/>
    </source>
</evidence>
<keyword evidence="4" id="KW-0597">Phosphoprotein</keyword>
<dbReference type="Pfam" id="PF01764">
    <property type="entry name" value="Lipase_3"/>
    <property type="match status" value="1"/>
</dbReference>
<keyword evidence="8" id="KW-0106">Calcium</keyword>
<accession>A0A316YQ33</accession>
<evidence type="ECO:0000256" key="9">
    <source>
        <dbReference type="ARBA" id="ARBA00022963"/>
    </source>
</evidence>
<feature type="region of interest" description="Disordered" evidence="15">
    <location>
        <begin position="443"/>
        <end position="463"/>
    </location>
</feature>
<organism evidence="17 18">
    <name type="scientific">Acaromyces ingoldii</name>
    <dbReference type="NCBI Taxonomy" id="215250"/>
    <lineage>
        <taxon>Eukaryota</taxon>
        <taxon>Fungi</taxon>
        <taxon>Dikarya</taxon>
        <taxon>Basidiomycota</taxon>
        <taxon>Ustilaginomycotina</taxon>
        <taxon>Exobasidiomycetes</taxon>
        <taxon>Exobasidiales</taxon>
        <taxon>Cryptobasidiaceae</taxon>
        <taxon>Acaromyces</taxon>
    </lineage>
</organism>
<evidence type="ECO:0000256" key="4">
    <source>
        <dbReference type="ARBA" id="ARBA00022553"/>
    </source>
</evidence>
<dbReference type="EC" id="3.1.1.116" evidence="14"/>
<dbReference type="GO" id="GO:0016298">
    <property type="term" value="F:lipase activity"/>
    <property type="evidence" value="ECO:0007669"/>
    <property type="project" value="TreeGrafter"/>
</dbReference>
<feature type="region of interest" description="Disordered" evidence="15">
    <location>
        <begin position="389"/>
        <end position="411"/>
    </location>
</feature>
<feature type="region of interest" description="Disordered" evidence="15">
    <location>
        <begin position="263"/>
        <end position="330"/>
    </location>
</feature>
<comment type="cofactor">
    <cofactor evidence="1">
        <name>Ca(2+)</name>
        <dbReference type="ChEBI" id="CHEBI:29108"/>
    </cofactor>
</comment>
<evidence type="ECO:0000256" key="6">
    <source>
        <dbReference type="ARBA" id="ARBA00022723"/>
    </source>
</evidence>
<dbReference type="Gene3D" id="3.40.50.1820">
    <property type="entry name" value="alpha/beta hydrolase"/>
    <property type="match status" value="1"/>
</dbReference>
<feature type="domain" description="Fungal lipase-type" evidence="16">
    <location>
        <begin position="545"/>
        <end position="706"/>
    </location>
</feature>
<keyword evidence="5" id="KW-0812">Transmembrane</keyword>
<dbReference type="InterPro" id="IPR052214">
    <property type="entry name" value="DAG_Lipase-Related"/>
</dbReference>
<evidence type="ECO:0000256" key="10">
    <source>
        <dbReference type="ARBA" id="ARBA00022989"/>
    </source>
</evidence>
<evidence type="ECO:0000256" key="12">
    <source>
        <dbReference type="ARBA" id="ARBA00023136"/>
    </source>
</evidence>
<dbReference type="GO" id="GO:0019369">
    <property type="term" value="P:arachidonate metabolic process"/>
    <property type="evidence" value="ECO:0007669"/>
    <property type="project" value="TreeGrafter"/>
</dbReference>
<name>A0A316YQ33_9BASI</name>
<dbReference type="GO" id="GO:0046872">
    <property type="term" value="F:metal ion binding"/>
    <property type="evidence" value="ECO:0007669"/>
    <property type="project" value="UniProtKB-KW"/>
</dbReference>
<evidence type="ECO:0000256" key="8">
    <source>
        <dbReference type="ARBA" id="ARBA00022837"/>
    </source>
</evidence>
<evidence type="ECO:0000256" key="1">
    <source>
        <dbReference type="ARBA" id="ARBA00001913"/>
    </source>
</evidence>
<dbReference type="GeneID" id="37040706"/>
<dbReference type="InParanoid" id="A0A316YQ33"/>
<dbReference type="CDD" id="cd00519">
    <property type="entry name" value="Lipase_3"/>
    <property type="match status" value="1"/>
</dbReference>
<keyword evidence="7" id="KW-0378">Hydrolase</keyword>
<keyword evidence="18" id="KW-1185">Reference proteome</keyword>
<proteinExistence type="predicted"/>
<dbReference type="GO" id="GO:0005886">
    <property type="term" value="C:plasma membrane"/>
    <property type="evidence" value="ECO:0007669"/>
    <property type="project" value="UniProtKB-SubCell"/>
</dbReference>
<gene>
    <name evidence="17" type="ORF">FA10DRAFT_229449</name>
</gene>
<evidence type="ECO:0000259" key="16">
    <source>
        <dbReference type="Pfam" id="PF01764"/>
    </source>
</evidence>
<dbReference type="SUPFAM" id="SSF53474">
    <property type="entry name" value="alpha/beta-Hydrolases"/>
    <property type="match status" value="1"/>
</dbReference>
<keyword evidence="10" id="KW-1133">Transmembrane helix</keyword>
<evidence type="ECO:0000256" key="13">
    <source>
        <dbReference type="ARBA" id="ARBA00024531"/>
    </source>
</evidence>
<dbReference type="RefSeq" id="XP_025378122.1">
    <property type="nucleotide sequence ID" value="XM_025518790.1"/>
</dbReference>
<keyword evidence="3" id="KW-1003">Cell membrane</keyword>
<comment type="catalytic activity">
    <reaction evidence="13">
        <text>a 1,2-diacyl-sn-glycerol + H2O = a 2-acylglycerol + a fatty acid + H(+)</text>
        <dbReference type="Rhea" id="RHEA:33275"/>
        <dbReference type="ChEBI" id="CHEBI:15377"/>
        <dbReference type="ChEBI" id="CHEBI:15378"/>
        <dbReference type="ChEBI" id="CHEBI:17389"/>
        <dbReference type="ChEBI" id="CHEBI:17815"/>
        <dbReference type="ChEBI" id="CHEBI:28868"/>
        <dbReference type="EC" id="3.1.1.116"/>
    </reaction>
    <physiologicalReaction direction="left-to-right" evidence="13">
        <dbReference type="Rhea" id="RHEA:33276"/>
    </physiologicalReaction>
</comment>
<evidence type="ECO:0000256" key="3">
    <source>
        <dbReference type="ARBA" id="ARBA00022475"/>
    </source>
</evidence>
<dbReference type="Proteomes" id="UP000245768">
    <property type="component" value="Unassembled WGS sequence"/>
</dbReference>
<dbReference type="InterPro" id="IPR002921">
    <property type="entry name" value="Fungal_lipase-type"/>
</dbReference>
<keyword evidence="6" id="KW-0479">Metal-binding</keyword>
<dbReference type="GO" id="GO:0046340">
    <property type="term" value="P:diacylglycerol catabolic process"/>
    <property type="evidence" value="ECO:0007669"/>
    <property type="project" value="TreeGrafter"/>
</dbReference>
<dbReference type="EMBL" id="KZ819636">
    <property type="protein sequence ID" value="PWN90924.1"/>
    <property type="molecule type" value="Genomic_DNA"/>
</dbReference>
<evidence type="ECO:0000313" key="17">
    <source>
        <dbReference type="EMBL" id="PWN90924.1"/>
    </source>
</evidence>
<reference evidence="17" key="1">
    <citation type="journal article" date="2018" name="Mol. Biol. Evol.">
        <title>Broad Genomic Sampling Reveals a Smut Pathogenic Ancestry of the Fungal Clade Ustilaginomycotina.</title>
        <authorList>
            <person name="Kijpornyongpan T."/>
            <person name="Mondo S.J."/>
            <person name="Barry K."/>
            <person name="Sandor L."/>
            <person name="Lee J."/>
            <person name="Lipzen A."/>
            <person name="Pangilinan J."/>
            <person name="LaButti K."/>
            <person name="Hainaut M."/>
            <person name="Henrissat B."/>
            <person name="Grigoriev I.V."/>
            <person name="Spatafora J.W."/>
            <person name="Aime M.C."/>
        </authorList>
    </citation>
    <scope>NUCLEOTIDE SEQUENCE [LARGE SCALE GENOMIC DNA]</scope>
    <source>
        <strain evidence="17">MCA 4198</strain>
    </source>
</reference>
<evidence type="ECO:0000313" key="18">
    <source>
        <dbReference type="Proteomes" id="UP000245768"/>
    </source>
</evidence>
<dbReference type="AlphaFoldDB" id="A0A316YQ33"/>